<reference evidence="1" key="1">
    <citation type="submission" date="2004-11" db="EMBL/GenBank/DDBJ databases">
        <authorList>
            <person name="Town C.D."/>
        </authorList>
    </citation>
    <scope>NUCLEOTIDE SEQUENCE</scope>
</reference>
<gene>
    <name evidence="1" type="ORF">MtrDRAFT_AC150442g30v2</name>
</gene>
<reference evidence="1" key="2">
    <citation type="submission" date="2007-03" db="EMBL/GenBank/DDBJ databases">
        <authorList>
            <consortium name="The International Medicago Genome Annotation Group"/>
        </authorList>
    </citation>
    <scope>NUCLEOTIDE SEQUENCE</scope>
</reference>
<evidence type="ECO:0008006" key="2">
    <source>
        <dbReference type="Google" id="ProtNLM"/>
    </source>
</evidence>
<accession>A2Q2E4</accession>
<evidence type="ECO:0000313" key="1">
    <source>
        <dbReference type="EMBL" id="ABN06081.1"/>
    </source>
</evidence>
<dbReference type="EMBL" id="AC150442">
    <property type="protein sequence ID" value="ABN06081.1"/>
    <property type="molecule type" value="Genomic_DNA"/>
</dbReference>
<organism evidence="1">
    <name type="scientific">Medicago truncatula</name>
    <name type="common">Barrel medic</name>
    <name type="synonym">Medicago tribuloides</name>
    <dbReference type="NCBI Taxonomy" id="3880"/>
    <lineage>
        <taxon>Eukaryota</taxon>
        <taxon>Viridiplantae</taxon>
        <taxon>Streptophyta</taxon>
        <taxon>Embryophyta</taxon>
        <taxon>Tracheophyta</taxon>
        <taxon>Spermatophyta</taxon>
        <taxon>Magnoliopsida</taxon>
        <taxon>eudicotyledons</taxon>
        <taxon>Gunneridae</taxon>
        <taxon>Pentapetalae</taxon>
        <taxon>rosids</taxon>
        <taxon>fabids</taxon>
        <taxon>Fabales</taxon>
        <taxon>Fabaceae</taxon>
        <taxon>Papilionoideae</taxon>
        <taxon>50 kb inversion clade</taxon>
        <taxon>NPAAA clade</taxon>
        <taxon>Hologalegina</taxon>
        <taxon>IRL clade</taxon>
        <taxon>Trifolieae</taxon>
        <taxon>Medicago</taxon>
    </lineage>
</organism>
<protein>
    <recommendedName>
        <fullName evidence="2">RNase H type-1 domain-containing protein</fullName>
    </recommendedName>
</protein>
<dbReference type="AlphaFoldDB" id="A2Q2E4"/>
<name>A2Q2E4_MEDTR</name>
<sequence length="59" mass="6516">MGSIEIDTDGASRGGSKSCCGGLIRDSNDNWICGFVKLVRAAHSLLNYRRYSKGYNWLC</sequence>
<proteinExistence type="predicted"/>